<sequence>MLLQELKEQAYKLSKGDRLDLIAALVQSLQNQVEVDDWQYLAKRNHPWRKQLYVKGQKLLASTIWQDMIANEMSVEEAADNWDLPLDAINEVIRYCESHQDLLRLEADEERYRLVVKGVSFEPKVAA</sequence>
<accession>A0ABU5TQ31</accession>
<protein>
    <recommendedName>
        <fullName evidence="3">DUF433 domain-containing protein</fullName>
    </recommendedName>
</protein>
<dbReference type="Proteomes" id="UP001301388">
    <property type="component" value="Unassembled WGS sequence"/>
</dbReference>
<evidence type="ECO:0008006" key="3">
    <source>
        <dbReference type="Google" id="ProtNLM"/>
    </source>
</evidence>
<dbReference type="EMBL" id="JAYGIE010000115">
    <property type="protein sequence ID" value="MEA5480255.1"/>
    <property type="molecule type" value="Genomic_DNA"/>
</dbReference>
<comment type="caution">
    <text evidence="1">The sequence shown here is derived from an EMBL/GenBank/DDBJ whole genome shotgun (WGS) entry which is preliminary data.</text>
</comment>
<gene>
    <name evidence="1" type="ORF">VB774_21700</name>
</gene>
<organism evidence="1 2">
    <name type="scientific">Pseudanabaena galeata UHCC 0370</name>
    <dbReference type="NCBI Taxonomy" id="3110310"/>
    <lineage>
        <taxon>Bacteria</taxon>
        <taxon>Bacillati</taxon>
        <taxon>Cyanobacteriota</taxon>
        <taxon>Cyanophyceae</taxon>
        <taxon>Pseudanabaenales</taxon>
        <taxon>Pseudanabaenaceae</taxon>
        <taxon>Pseudanabaena</taxon>
    </lineage>
</organism>
<reference evidence="1 2" key="1">
    <citation type="submission" date="2023-12" db="EMBL/GenBank/DDBJ databases">
        <title>Baltic Sea Cyanobacteria.</title>
        <authorList>
            <person name="Delbaje E."/>
            <person name="Fewer D.P."/>
            <person name="Shishido T.K."/>
        </authorList>
    </citation>
    <scope>NUCLEOTIDE SEQUENCE [LARGE SCALE GENOMIC DNA]</scope>
    <source>
        <strain evidence="1 2">UHCC 0370</strain>
    </source>
</reference>
<proteinExistence type="predicted"/>
<keyword evidence="2" id="KW-1185">Reference proteome</keyword>
<evidence type="ECO:0000313" key="1">
    <source>
        <dbReference type="EMBL" id="MEA5480255.1"/>
    </source>
</evidence>
<dbReference type="RefSeq" id="WP_323263305.1">
    <property type="nucleotide sequence ID" value="NZ_JAYGIE010000115.1"/>
</dbReference>
<evidence type="ECO:0000313" key="2">
    <source>
        <dbReference type="Proteomes" id="UP001301388"/>
    </source>
</evidence>
<name>A0ABU5TQ31_9CYAN</name>